<feature type="coiled-coil region" evidence="1">
    <location>
        <begin position="53"/>
        <end position="80"/>
    </location>
</feature>
<dbReference type="InterPro" id="IPR023238">
    <property type="entry name" value="FAM175"/>
</dbReference>
<dbReference type="InterPro" id="IPR023241">
    <property type="entry name" value="FAM175_plant"/>
</dbReference>
<dbReference type="PRINTS" id="PR02054">
    <property type="entry name" value="FAM175PLANT"/>
</dbReference>
<evidence type="ECO:0000313" key="2">
    <source>
        <dbReference type="EMBL" id="MBX44292.1"/>
    </source>
</evidence>
<evidence type="ECO:0000256" key="1">
    <source>
        <dbReference type="SAM" id="Coils"/>
    </source>
</evidence>
<organism evidence="2">
    <name type="scientific">Rhizophora mucronata</name>
    <name type="common">Asiatic mangrove</name>
    <dbReference type="NCBI Taxonomy" id="61149"/>
    <lineage>
        <taxon>Eukaryota</taxon>
        <taxon>Viridiplantae</taxon>
        <taxon>Streptophyta</taxon>
        <taxon>Embryophyta</taxon>
        <taxon>Tracheophyta</taxon>
        <taxon>Spermatophyta</taxon>
        <taxon>Magnoliopsida</taxon>
        <taxon>eudicotyledons</taxon>
        <taxon>Gunneridae</taxon>
        <taxon>Pentapetalae</taxon>
        <taxon>rosids</taxon>
        <taxon>fabids</taxon>
        <taxon>Malpighiales</taxon>
        <taxon>Rhizophoraceae</taxon>
        <taxon>Rhizophora</taxon>
    </lineage>
</organism>
<accession>A0A2P2NP63</accession>
<sequence>MRSLCAMNEDRNERSLNETNQISRDQCELDTCAEGFGIANLRRLVGSDASNYTASLEELYENMLAKIDNLARQAEKSNAMIDLQENYNRKLRQKAVRTAFE</sequence>
<name>A0A2P2NP63_RHIMU</name>
<dbReference type="EMBL" id="GGEC01063808">
    <property type="protein sequence ID" value="MBX44292.1"/>
    <property type="molecule type" value="Transcribed_RNA"/>
</dbReference>
<dbReference type="GO" id="GO:0031593">
    <property type="term" value="F:polyubiquitin modification-dependent protein binding"/>
    <property type="evidence" value="ECO:0007669"/>
    <property type="project" value="TreeGrafter"/>
</dbReference>
<reference evidence="2" key="1">
    <citation type="submission" date="2018-02" db="EMBL/GenBank/DDBJ databases">
        <title>Rhizophora mucronata_Transcriptome.</title>
        <authorList>
            <person name="Meera S.P."/>
            <person name="Sreeshan A."/>
            <person name="Augustine A."/>
        </authorList>
    </citation>
    <scope>NUCLEOTIDE SEQUENCE</scope>
    <source>
        <tissue evidence="2">Leaf</tissue>
    </source>
</reference>
<keyword evidence="1" id="KW-0175">Coiled coil</keyword>
<dbReference type="PANTHER" id="PTHR31728:SF5">
    <property type="entry name" value="OS07G0540200 PROTEIN"/>
    <property type="match status" value="1"/>
</dbReference>
<protein>
    <submittedName>
        <fullName evidence="2">Uncharacterized protein</fullName>
    </submittedName>
</protein>
<dbReference type="GO" id="GO:0005634">
    <property type="term" value="C:nucleus"/>
    <property type="evidence" value="ECO:0007669"/>
    <property type="project" value="TreeGrafter"/>
</dbReference>
<proteinExistence type="predicted"/>
<dbReference type="PANTHER" id="PTHR31728">
    <property type="entry name" value="ABRAXAS FAMILY MEMBER"/>
    <property type="match status" value="1"/>
</dbReference>
<dbReference type="AlphaFoldDB" id="A0A2P2NP63"/>